<dbReference type="GO" id="GO:0004808">
    <property type="term" value="F:tRNA (5-methylaminomethyl-2-thiouridylate)(34)-methyltransferase activity"/>
    <property type="evidence" value="ECO:0007669"/>
    <property type="project" value="InterPro"/>
</dbReference>
<evidence type="ECO:0000259" key="2">
    <source>
        <dbReference type="Pfam" id="PF05430"/>
    </source>
</evidence>
<name>A0A418V6D8_9DEIO</name>
<dbReference type="Pfam" id="PF05430">
    <property type="entry name" value="Methyltransf_30"/>
    <property type="match status" value="1"/>
</dbReference>
<dbReference type="InterPro" id="IPR008471">
    <property type="entry name" value="MnmC-like_methylTransf"/>
</dbReference>
<accession>A0A418V6D8</accession>
<dbReference type="GO" id="GO:0016645">
    <property type="term" value="F:oxidoreductase activity, acting on the CH-NH group of donors"/>
    <property type="evidence" value="ECO:0007669"/>
    <property type="project" value="InterPro"/>
</dbReference>
<gene>
    <name evidence="3" type="ORF">D3875_08980</name>
</gene>
<dbReference type="InterPro" id="IPR047785">
    <property type="entry name" value="tRNA_MNMC2"/>
</dbReference>
<dbReference type="SUPFAM" id="SSF53335">
    <property type="entry name" value="S-adenosyl-L-methionine-dependent methyltransferases"/>
    <property type="match status" value="1"/>
</dbReference>
<feature type="domain" description="MnmC-like methyltransferase" evidence="2">
    <location>
        <begin position="151"/>
        <end position="243"/>
    </location>
</feature>
<dbReference type="Gene3D" id="3.40.50.150">
    <property type="entry name" value="Vaccinia Virus protein VP39"/>
    <property type="match status" value="1"/>
</dbReference>
<dbReference type="PANTHER" id="PTHR39963">
    <property type="entry name" value="SLL0983 PROTEIN"/>
    <property type="match status" value="1"/>
</dbReference>
<dbReference type="RefSeq" id="WP_119763103.1">
    <property type="nucleotide sequence ID" value="NZ_QYUJ01000014.1"/>
</dbReference>
<dbReference type="EMBL" id="QYUJ01000014">
    <property type="protein sequence ID" value="RJF71683.1"/>
    <property type="molecule type" value="Genomic_DNA"/>
</dbReference>
<evidence type="ECO:0000313" key="4">
    <source>
        <dbReference type="Proteomes" id="UP000286287"/>
    </source>
</evidence>
<feature type="region of interest" description="Disordered" evidence="1">
    <location>
        <begin position="120"/>
        <end position="140"/>
    </location>
</feature>
<dbReference type="PANTHER" id="PTHR39963:SF1">
    <property type="entry name" value="MNMC-LIKE METHYLTRANSFERASE DOMAIN-CONTAINING PROTEIN"/>
    <property type="match status" value="1"/>
</dbReference>
<dbReference type="AlphaFoldDB" id="A0A418V6D8"/>
<evidence type="ECO:0000313" key="3">
    <source>
        <dbReference type="EMBL" id="RJF71683.1"/>
    </source>
</evidence>
<feature type="compositionally biased region" description="Basic and acidic residues" evidence="1">
    <location>
        <begin position="234"/>
        <end position="255"/>
    </location>
</feature>
<dbReference type="OrthoDB" id="9786494at2"/>
<organism evidence="3 4">
    <name type="scientific">Deinococcus cavernae</name>
    <dbReference type="NCBI Taxonomy" id="2320857"/>
    <lineage>
        <taxon>Bacteria</taxon>
        <taxon>Thermotogati</taxon>
        <taxon>Deinococcota</taxon>
        <taxon>Deinococci</taxon>
        <taxon>Deinococcales</taxon>
        <taxon>Deinococcaceae</taxon>
        <taxon>Deinococcus</taxon>
    </lineage>
</organism>
<reference evidence="3 4" key="1">
    <citation type="submission" date="2018-09" db="EMBL/GenBank/DDBJ databases">
        <authorList>
            <person name="Zhu H."/>
        </authorList>
    </citation>
    <scope>NUCLEOTIDE SEQUENCE [LARGE SCALE GENOMIC DNA]</scope>
    <source>
        <strain evidence="3 4">K2S05-167</strain>
    </source>
</reference>
<dbReference type="Proteomes" id="UP000286287">
    <property type="component" value="Unassembled WGS sequence"/>
</dbReference>
<feature type="region of interest" description="Disordered" evidence="1">
    <location>
        <begin position="230"/>
        <end position="255"/>
    </location>
</feature>
<sequence length="255" mass="27056">MAETGNIITTPDGSRTAHNERFGEAYGSRHGAAAQAHHVFLNGTGTNTHPAPRVLEIGFGVGVNFRATLADTWQRGVSLDYVAYEFDPAPAHVLREVAEGGEGAEHPAWVEVVKRWEASSRTRRSAPPSTAPTLESSPGPVASPLTINTVCASVTLHFADVLSADLGEGWATAIYLDGFSPTRNPEVWTPEFVARLARALAPGGVLATYSAAGHVRRALAAAGLHVTRRPGAPGKRECLRAEKPTARREQEVGGK</sequence>
<dbReference type="InterPro" id="IPR029063">
    <property type="entry name" value="SAM-dependent_MTases_sf"/>
</dbReference>
<dbReference type="NCBIfam" id="NF033855">
    <property type="entry name" value="tRNA_MNMC2"/>
    <property type="match status" value="1"/>
</dbReference>
<comment type="caution">
    <text evidence="3">The sequence shown here is derived from an EMBL/GenBank/DDBJ whole genome shotgun (WGS) entry which is preliminary data.</text>
</comment>
<keyword evidence="4" id="KW-1185">Reference proteome</keyword>
<protein>
    <recommendedName>
        <fullName evidence="2">MnmC-like methyltransferase domain-containing protein</fullName>
    </recommendedName>
</protein>
<proteinExistence type="predicted"/>
<evidence type="ECO:0000256" key="1">
    <source>
        <dbReference type="SAM" id="MobiDB-lite"/>
    </source>
</evidence>